<organism evidence="1">
    <name type="scientific">marine sediment metagenome</name>
    <dbReference type="NCBI Taxonomy" id="412755"/>
    <lineage>
        <taxon>unclassified sequences</taxon>
        <taxon>metagenomes</taxon>
        <taxon>ecological metagenomes</taxon>
    </lineage>
</organism>
<feature type="non-terminal residue" evidence="1">
    <location>
        <position position="1"/>
    </location>
</feature>
<dbReference type="AlphaFoldDB" id="A0A0F9CMM4"/>
<reference evidence="1" key="1">
    <citation type="journal article" date="2015" name="Nature">
        <title>Complex archaea that bridge the gap between prokaryotes and eukaryotes.</title>
        <authorList>
            <person name="Spang A."/>
            <person name="Saw J.H."/>
            <person name="Jorgensen S.L."/>
            <person name="Zaremba-Niedzwiedzka K."/>
            <person name="Martijn J."/>
            <person name="Lind A.E."/>
            <person name="van Eijk R."/>
            <person name="Schleper C."/>
            <person name="Guy L."/>
            <person name="Ettema T.J."/>
        </authorList>
    </citation>
    <scope>NUCLEOTIDE SEQUENCE</scope>
</reference>
<protein>
    <submittedName>
        <fullName evidence="1">Uncharacterized protein</fullName>
    </submittedName>
</protein>
<comment type="caution">
    <text evidence="1">The sequence shown here is derived from an EMBL/GenBank/DDBJ whole genome shotgun (WGS) entry which is preliminary data.</text>
</comment>
<accession>A0A0F9CMM4</accession>
<proteinExistence type="predicted"/>
<evidence type="ECO:0000313" key="1">
    <source>
        <dbReference type="EMBL" id="KKK97866.1"/>
    </source>
</evidence>
<name>A0A0F9CMM4_9ZZZZ</name>
<dbReference type="EMBL" id="LAZR01045858">
    <property type="protein sequence ID" value="KKK97866.1"/>
    <property type="molecule type" value="Genomic_DNA"/>
</dbReference>
<gene>
    <name evidence="1" type="ORF">LCGC14_2648460</name>
</gene>
<sequence length="98" mass="11431">PRPIYRYESTVENPLDGALFVFVHATDPEIFLLIEARQAGEEYQWQYALARFDSVVTLRVLHNGQPVWSVPDLPWAQVMNRREPYTAFRSVPEPVNEE</sequence>